<reference evidence="2" key="1">
    <citation type="submission" date="2022-10" db="EMBL/GenBank/DDBJ databases">
        <title>Whole-Genome Sequencing of Brachybacterium huguangmaarense BRM-3, Isolated from Betula schmidtii.</title>
        <authorList>
            <person name="Haam D."/>
        </authorList>
    </citation>
    <scope>NUCLEOTIDE SEQUENCE</scope>
    <source>
        <strain evidence="2">BRM-3</strain>
    </source>
</reference>
<evidence type="ECO:0008006" key="4">
    <source>
        <dbReference type="Google" id="ProtNLM"/>
    </source>
</evidence>
<accession>A0ABY6G318</accession>
<proteinExistence type="predicted"/>
<evidence type="ECO:0000313" key="3">
    <source>
        <dbReference type="Proteomes" id="UP001164305"/>
    </source>
</evidence>
<keyword evidence="1" id="KW-0812">Transmembrane</keyword>
<dbReference type="RefSeq" id="WP_263594236.1">
    <property type="nucleotide sequence ID" value="NZ_CP107020.1"/>
</dbReference>
<keyword evidence="1" id="KW-0472">Membrane</keyword>
<organism evidence="2 3">
    <name type="scientific">Brachybacterium huguangmaarense</name>
    <dbReference type="NCBI Taxonomy" id="1652028"/>
    <lineage>
        <taxon>Bacteria</taxon>
        <taxon>Bacillati</taxon>
        <taxon>Actinomycetota</taxon>
        <taxon>Actinomycetes</taxon>
        <taxon>Micrococcales</taxon>
        <taxon>Dermabacteraceae</taxon>
        <taxon>Brachybacterium</taxon>
    </lineage>
</organism>
<keyword evidence="3" id="KW-1185">Reference proteome</keyword>
<protein>
    <recommendedName>
        <fullName evidence="4">AI-2E family transporter</fullName>
    </recommendedName>
</protein>
<gene>
    <name evidence="2" type="ORF">BRM3_00895</name>
</gene>
<evidence type="ECO:0000313" key="2">
    <source>
        <dbReference type="EMBL" id="UYG17026.1"/>
    </source>
</evidence>
<sequence length="136" mass="14573">MTMPAPRRDDDRLRTYRRALGRLAIAMLVAWALLLAPLPYALAAGAVGLVVIVLLVQVTTRGWRVGQRGAAVFTALVGVPACLVLLGSTLLSGLFYGPLHELQECQRDALTQASLTQCREQGTTAITERMSALLGS</sequence>
<feature type="transmembrane region" description="Helical" evidence="1">
    <location>
        <begin position="72"/>
        <end position="96"/>
    </location>
</feature>
<feature type="transmembrane region" description="Helical" evidence="1">
    <location>
        <begin position="20"/>
        <end position="36"/>
    </location>
</feature>
<evidence type="ECO:0000256" key="1">
    <source>
        <dbReference type="SAM" id="Phobius"/>
    </source>
</evidence>
<name>A0ABY6G318_9MICO</name>
<dbReference type="Proteomes" id="UP001164305">
    <property type="component" value="Chromosome"/>
</dbReference>
<dbReference type="EMBL" id="CP107020">
    <property type="protein sequence ID" value="UYG17026.1"/>
    <property type="molecule type" value="Genomic_DNA"/>
</dbReference>
<keyword evidence="1" id="KW-1133">Transmembrane helix</keyword>
<feature type="transmembrane region" description="Helical" evidence="1">
    <location>
        <begin position="42"/>
        <end position="60"/>
    </location>
</feature>